<dbReference type="InterPro" id="IPR004843">
    <property type="entry name" value="Calcineurin-like_PHP"/>
</dbReference>
<dbReference type="SMART" id="SM00156">
    <property type="entry name" value="PP2Ac"/>
    <property type="match status" value="1"/>
</dbReference>
<dbReference type="PROSITE" id="PS00125">
    <property type="entry name" value="SER_THR_PHOSPHATASE"/>
    <property type="match status" value="1"/>
</dbReference>
<evidence type="ECO:0000256" key="4">
    <source>
        <dbReference type="PIRSR" id="PIRSR033096-1"/>
    </source>
</evidence>
<dbReference type="InterPro" id="IPR006186">
    <property type="entry name" value="Ser/Thr-sp_prot-phosphatase"/>
</dbReference>
<evidence type="ECO:0000256" key="3">
    <source>
        <dbReference type="ARBA" id="ARBA00023211"/>
    </source>
</evidence>
<gene>
    <name evidence="7" type="primary">PPH3</name>
    <name evidence="7" type="ORF">TRFO_21632</name>
</gene>
<dbReference type="InterPro" id="IPR047129">
    <property type="entry name" value="PPA2-like"/>
</dbReference>
<evidence type="ECO:0000256" key="1">
    <source>
        <dbReference type="ARBA" id="ARBA00022723"/>
    </source>
</evidence>
<feature type="active site" description="Proton donor/acceptor" evidence="4">
    <location>
        <position position="181"/>
    </location>
</feature>
<dbReference type="SUPFAM" id="SSF56300">
    <property type="entry name" value="Metallo-dependent phosphatases"/>
    <property type="match status" value="1"/>
</dbReference>
<proteinExistence type="inferred from homology"/>
<dbReference type="Gene3D" id="3.60.21.10">
    <property type="match status" value="1"/>
</dbReference>
<dbReference type="GO" id="GO:0004722">
    <property type="term" value="F:protein serine/threonine phosphatase activity"/>
    <property type="evidence" value="ECO:0007669"/>
    <property type="project" value="UniProtKB-EC"/>
</dbReference>
<evidence type="ECO:0000256" key="2">
    <source>
        <dbReference type="ARBA" id="ARBA00022801"/>
    </source>
</evidence>
<dbReference type="PIRSF" id="PIRSF033096">
    <property type="entry name" value="PPPtase_5"/>
    <property type="match status" value="1"/>
</dbReference>
<comment type="similarity">
    <text evidence="5">Belongs to the PPP phosphatase family.</text>
</comment>
<keyword evidence="3" id="KW-0464">Manganese</keyword>
<dbReference type="PRINTS" id="PR00114">
    <property type="entry name" value="STPHPHTASE"/>
</dbReference>
<evidence type="ECO:0000259" key="6">
    <source>
        <dbReference type="PROSITE" id="PS00125"/>
    </source>
</evidence>
<protein>
    <recommendedName>
        <fullName evidence="5">Serine/threonine-protein phosphatase</fullName>
        <ecNumber evidence="5">3.1.3.16</ecNumber>
    </recommendedName>
</protein>
<dbReference type="Proteomes" id="UP000179807">
    <property type="component" value="Unassembled WGS sequence"/>
</dbReference>
<dbReference type="Pfam" id="PF00149">
    <property type="entry name" value="Metallophos"/>
    <property type="match status" value="1"/>
</dbReference>
<evidence type="ECO:0000313" key="8">
    <source>
        <dbReference type="Proteomes" id="UP000179807"/>
    </source>
</evidence>
<dbReference type="GeneID" id="94836803"/>
<dbReference type="RefSeq" id="XP_068362548.1">
    <property type="nucleotide sequence ID" value="XM_068502099.1"/>
</dbReference>
<feature type="domain" description="Serine/threonine specific protein phosphatases" evidence="6">
    <location>
        <begin position="177"/>
        <end position="182"/>
    </location>
</feature>
<dbReference type="AlphaFoldDB" id="A0A1J4KHW5"/>
<evidence type="ECO:0000313" key="7">
    <source>
        <dbReference type="EMBL" id="OHT09412.1"/>
    </source>
</evidence>
<dbReference type="InterPro" id="IPR029052">
    <property type="entry name" value="Metallo-depent_PP-like"/>
</dbReference>
<evidence type="ECO:0000256" key="5">
    <source>
        <dbReference type="RuleBase" id="RU004273"/>
    </source>
</evidence>
<name>A0A1J4KHW5_9EUKA</name>
<dbReference type="EMBL" id="MLAK01000639">
    <property type="protein sequence ID" value="OHT09412.1"/>
    <property type="molecule type" value="Genomic_DNA"/>
</dbReference>
<comment type="catalytic activity">
    <reaction evidence="5">
        <text>O-phospho-L-threonyl-[protein] + H2O = L-threonyl-[protein] + phosphate</text>
        <dbReference type="Rhea" id="RHEA:47004"/>
        <dbReference type="Rhea" id="RHEA-COMP:11060"/>
        <dbReference type="Rhea" id="RHEA-COMP:11605"/>
        <dbReference type="ChEBI" id="CHEBI:15377"/>
        <dbReference type="ChEBI" id="CHEBI:30013"/>
        <dbReference type="ChEBI" id="CHEBI:43474"/>
        <dbReference type="ChEBI" id="CHEBI:61977"/>
        <dbReference type="EC" id="3.1.3.16"/>
    </reaction>
</comment>
<keyword evidence="2 5" id="KW-0378">Hydrolase</keyword>
<dbReference type="OrthoDB" id="10389152at2759"/>
<dbReference type="PANTHER" id="PTHR45619">
    <property type="entry name" value="SERINE/THREONINE-PROTEIN PHOSPHATASE PP2A-RELATED"/>
    <property type="match status" value="1"/>
</dbReference>
<comment type="caution">
    <text evidence="7">The sequence shown here is derived from an EMBL/GenBank/DDBJ whole genome shotgun (WGS) entry which is preliminary data.</text>
</comment>
<sequence>MPLFYIDQFSFFTTNINELNYLTFSEHIVLYSSNFAYDISISVKLNNICKAFKIIMAISISFDHNNLNTLKPIELRDELAKGGHIEESVLVSICLKLKDILVREPNVLYLSSPITVVGDIHGQMLDLFKLFRKSGEVYDHNKYVFLGDYVDRGYCSIETFAYLALLKIQFPDRIYLLRGNHESRQVNQMYGLFNDCMQIYGHAGIWFLFNDVFDLLPISAVIDNDIYCVHGGLSPEIKRIGKLNTDIQRCQELPQSGAFADLCWSDPDDVARFVPNRRGAGYIFGPNEVKNFLRINKLKFVARSHQLSMPGYTWLFDKQLVTVWSAPNYMYRSGNKASVMKIANGEEPDFLVFKEDEKSSIKPEDINIAYFA</sequence>
<keyword evidence="8" id="KW-1185">Reference proteome</keyword>
<dbReference type="VEuPathDB" id="TrichDB:TRFO_21632"/>
<dbReference type="EC" id="3.1.3.16" evidence="5"/>
<organism evidence="7 8">
    <name type="scientific">Tritrichomonas foetus</name>
    <dbReference type="NCBI Taxonomy" id="1144522"/>
    <lineage>
        <taxon>Eukaryota</taxon>
        <taxon>Metamonada</taxon>
        <taxon>Parabasalia</taxon>
        <taxon>Tritrichomonadida</taxon>
        <taxon>Tritrichomonadidae</taxon>
        <taxon>Tritrichomonas</taxon>
    </lineage>
</organism>
<accession>A0A1J4KHW5</accession>
<dbReference type="GO" id="GO:0046872">
    <property type="term" value="F:metal ion binding"/>
    <property type="evidence" value="ECO:0007669"/>
    <property type="project" value="UniProtKB-KW"/>
</dbReference>
<keyword evidence="1" id="KW-0479">Metal-binding</keyword>
<reference evidence="7" key="1">
    <citation type="submission" date="2016-10" db="EMBL/GenBank/DDBJ databases">
        <authorList>
            <person name="Benchimol M."/>
            <person name="Almeida L.G."/>
            <person name="Vasconcelos A.T."/>
            <person name="Perreira-Neves A."/>
            <person name="Rosa I.A."/>
            <person name="Tasca T."/>
            <person name="Bogo M.R."/>
            <person name="de Souza W."/>
        </authorList>
    </citation>
    <scope>NUCLEOTIDE SEQUENCE [LARGE SCALE GENOMIC DNA]</scope>
    <source>
        <strain evidence="7">K</strain>
    </source>
</reference>